<sequence length="349" mass="38344">MELRTGDHVRLHSLSREELNSRTGTVVKWFEDKQRYAVDIEDIGKLLLKATNVLPDEPVDMVALERRMAESERRALVGLALQRLREHQLLPKATGDGGLLAGASGRAEMEALLHSEMRVWQVCDVFSAAECDQLVLAVEAAASQRGWDRLRHSRFHTTDLPLTCVPAVEARVRAAIFRRVLRPMAQIYYGRGFLPEHLEMRDCFFVKYSAAEGQQRALEMHEDGSIFSFNVLLSDPAAFEGGGTFFEPTGQTVRPPRGAAIGHSGMCRHCGVAITSGERYLLVGFAGVVAADAQYSALQPDRAAHDAFCRFGLGAWDRSSRAPPTVVVSAEPKGALEVELGDASVVDVT</sequence>
<proteinExistence type="predicted"/>
<dbReference type="EMBL" id="HBKO01020984">
    <property type="protein sequence ID" value="CAE2223512.1"/>
    <property type="molecule type" value="Transcribed_RNA"/>
</dbReference>
<keyword evidence="2" id="KW-0479">Metal-binding</keyword>
<dbReference type="PROSITE" id="PS51471">
    <property type="entry name" value="FE2OG_OXY"/>
    <property type="match status" value="1"/>
</dbReference>
<keyword evidence="3" id="KW-0223">Dioxygenase</keyword>
<reference evidence="7" key="1">
    <citation type="submission" date="2021-01" db="EMBL/GenBank/DDBJ databases">
        <authorList>
            <person name="Corre E."/>
            <person name="Pelletier E."/>
            <person name="Niang G."/>
            <person name="Scheremetjew M."/>
            <person name="Finn R."/>
            <person name="Kale V."/>
            <person name="Holt S."/>
            <person name="Cochrane G."/>
            <person name="Meng A."/>
            <person name="Brown T."/>
            <person name="Cohen L."/>
        </authorList>
    </citation>
    <scope>NUCLEOTIDE SEQUENCE</scope>
    <source>
        <strain evidence="7">UIO037</strain>
    </source>
</reference>
<evidence type="ECO:0000256" key="1">
    <source>
        <dbReference type="ARBA" id="ARBA00001961"/>
    </source>
</evidence>
<dbReference type="GO" id="GO:0016705">
    <property type="term" value="F:oxidoreductase activity, acting on paired donors, with incorporation or reduction of molecular oxygen"/>
    <property type="evidence" value="ECO:0007669"/>
    <property type="project" value="InterPro"/>
</dbReference>
<dbReference type="SMART" id="SM00702">
    <property type="entry name" value="P4Hc"/>
    <property type="match status" value="1"/>
</dbReference>
<gene>
    <name evidence="7" type="ORF">CPOL0286_LOCUS9441</name>
</gene>
<feature type="domain" description="Fe2OG dioxygenase" evidence="6">
    <location>
        <begin position="196"/>
        <end position="288"/>
    </location>
</feature>
<comment type="cofactor">
    <cofactor evidence="1">
        <name>L-ascorbate</name>
        <dbReference type="ChEBI" id="CHEBI:38290"/>
    </cofactor>
</comment>
<dbReference type="Gene3D" id="2.60.120.620">
    <property type="entry name" value="q2cbj1_9rhob like domain"/>
    <property type="match status" value="1"/>
</dbReference>
<evidence type="ECO:0000256" key="2">
    <source>
        <dbReference type="ARBA" id="ARBA00022723"/>
    </source>
</evidence>
<dbReference type="GO" id="GO:0051213">
    <property type="term" value="F:dioxygenase activity"/>
    <property type="evidence" value="ECO:0007669"/>
    <property type="project" value="UniProtKB-KW"/>
</dbReference>
<dbReference type="AlphaFoldDB" id="A0A7S4IAF1"/>
<evidence type="ECO:0000313" key="7">
    <source>
        <dbReference type="EMBL" id="CAE2223512.1"/>
    </source>
</evidence>
<protein>
    <recommendedName>
        <fullName evidence="6">Fe2OG dioxygenase domain-containing protein</fullName>
    </recommendedName>
</protein>
<evidence type="ECO:0000259" key="6">
    <source>
        <dbReference type="PROSITE" id="PS51471"/>
    </source>
</evidence>
<dbReference type="GO" id="GO:0005506">
    <property type="term" value="F:iron ion binding"/>
    <property type="evidence" value="ECO:0007669"/>
    <property type="project" value="InterPro"/>
</dbReference>
<keyword evidence="4" id="KW-0560">Oxidoreductase</keyword>
<dbReference type="InterPro" id="IPR006620">
    <property type="entry name" value="Pro_4_hyd_alph"/>
</dbReference>
<organism evidence="7">
    <name type="scientific">Prymnesium polylepis</name>
    <dbReference type="NCBI Taxonomy" id="72548"/>
    <lineage>
        <taxon>Eukaryota</taxon>
        <taxon>Haptista</taxon>
        <taxon>Haptophyta</taxon>
        <taxon>Prymnesiophyceae</taxon>
        <taxon>Prymnesiales</taxon>
        <taxon>Prymnesiaceae</taxon>
        <taxon>Prymnesium</taxon>
    </lineage>
</organism>
<accession>A0A7S4IAF1</accession>
<dbReference type="GO" id="GO:0031418">
    <property type="term" value="F:L-ascorbic acid binding"/>
    <property type="evidence" value="ECO:0007669"/>
    <property type="project" value="InterPro"/>
</dbReference>
<evidence type="ECO:0000256" key="3">
    <source>
        <dbReference type="ARBA" id="ARBA00022964"/>
    </source>
</evidence>
<evidence type="ECO:0000256" key="5">
    <source>
        <dbReference type="ARBA" id="ARBA00023004"/>
    </source>
</evidence>
<keyword evidence="5" id="KW-0408">Iron</keyword>
<evidence type="ECO:0000256" key="4">
    <source>
        <dbReference type="ARBA" id="ARBA00023002"/>
    </source>
</evidence>
<dbReference type="InterPro" id="IPR005123">
    <property type="entry name" value="Oxoglu/Fe-dep_dioxygenase_dom"/>
</dbReference>
<name>A0A7S4IAF1_9EUKA</name>